<accession>A0A511ZCJ0</accession>
<dbReference type="Gene3D" id="1.10.260.40">
    <property type="entry name" value="lambda repressor-like DNA-binding domains"/>
    <property type="match status" value="1"/>
</dbReference>
<dbReference type="Gene3D" id="1.25.40.10">
    <property type="entry name" value="Tetratricopeptide repeat domain"/>
    <property type="match status" value="1"/>
</dbReference>
<dbReference type="PROSITE" id="PS50943">
    <property type="entry name" value="HTH_CROC1"/>
    <property type="match status" value="1"/>
</dbReference>
<feature type="domain" description="HTH cro/C1-type" evidence="1">
    <location>
        <begin position="8"/>
        <end position="61"/>
    </location>
</feature>
<evidence type="ECO:0000313" key="3">
    <source>
        <dbReference type="Proteomes" id="UP000321901"/>
    </source>
</evidence>
<dbReference type="RefSeq" id="WP_147060688.1">
    <property type="nucleotide sequence ID" value="NZ_BJYL01000062.1"/>
</dbReference>
<dbReference type="EMBL" id="BJYL01000062">
    <property type="protein sequence ID" value="GEN85158.1"/>
    <property type="molecule type" value="Genomic_DNA"/>
</dbReference>
<dbReference type="AlphaFoldDB" id="A0A511ZCJ0"/>
<dbReference type="InterPro" id="IPR001387">
    <property type="entry name" value="Cro/C1-type_HTH"/>
</dbReference>
<organism evidence="2 3">
    <name type="scientific">Sporosarcina luteola</name>
    <dbReference type="NCBI Taxonomy" id="582850"/>
    <lineage>
        <taxon>Bacteria</taxon>
        <taxon>Bacillati</taxon>
        <taxon>Bacillota</taxon>
        <taxon>Bacilli</taxon>
        <taxon>Bacillales</taxon>
        <taxon>Caryophanaceae</taxon>
        <taxon>Sporosarcina</taxon>
    </lineage>
</organism>
<comment type="caution">
    <text evidence="2">The sequence shown here is derived from an EMBL/GenBank/DDBJ whole genome shotgun (WGS) entry which is preliminary data.</text>
</comment>
<keyword evidence="3" id="KW-1185">Reference proteome</keyword>
<sequence length="431" mass="51313">MLLAGYLIKKERIKRNMKQIWLAKNICTVSYLSKIENGQTTASQEILSLLAKRLDIVTDSFNSHTEDSFITSLTTFYKEYLTNKNNDGLQEIINTRNNKYVFKCRRNYHTYSLLLTRFLLISNEDMSMIKSEIEFSELLLHEYSTKEKYLHYLNTCLYKYFDNDFLSAFDYIIKIENIFNELGLEPWERADFNYIASLCYSKIHFFNKAVDFAGQALEYFTNNLFLERALDCHIIMGNSYKNLADYHNADRHLKFALEITNLLNKRDYLGMLYHNLALLHSRKGFSHIAIEYFKKCLEYKEERELKSFLLTIYALIKVLYRNRQYEEAKEYCQQGLLLINQCEMKELYEEYTNHFTIYTYYIDGNENIKQALNTAVDYFGEVNDNWNKGKYTLALAEHYQSIGHYKKSALYYSEFVKAQLEKQSITSWEDL</sequence>
<evidence type="ECO:0000259" key="1">
    <source>
        <dbReference type="PROSITE" id="PS50943"/>
    </source>
</evidence>
<dbReference type="GO" id="GO:0003677">
    <property type="term" value="F:DNA binding"/>
    <property type="evidence" value="ECO:0007669"/>
    <property type="project" value="InterPro"/>
</dbReference>
<dbReference type="SMART" id="SM00530">
    <property type="entry name" value="HTH_XRE"/>
    <property type="match status" value="1"/>
</dbReference>
<dbReference type="Proteomes" id="UP000321901">
    <property type="component" value="Unassembled WGS sequence"/>
</dbReference>
<gene>
    <name evidence="2" type="primary">nprR_3</name>
    <name evidence="2" type="ORF">SLU01_34700</name>
</gene>
<evidence type="ECO:0000313" key="2">
    <source>
        <dbReference type="EMBL" id="GEN85158.1"/>
    </source>
</evidence>
<dbReference type="SUPFAM" id="SSF47413">
    <property type="entry name" value="lambda repressor-like DNA-binding domains"/>
    <property type="match status" value="1"/>
</dbReference>
<protein>
    <submittedName>
        <fullName evidence="2">Transcriptional regulator</fullName>
    </submittedName>
</protein>
<dbReference type="InterPro" id="IPR010982">
    <property type="entry name" value="Lambda_DNA-bd_dom_sf"/>
</dbReference>
<dbReference type="SMART" id="SM00028">
    <property type="entry name" value="TPR"/>
    <property type="match status" value="3"/>
</dbReference>
<reference evidence="2 3" key="1">
    <citation type="submission" date="2019-07" db="EMBL/GenBank/DDBJ databases">
        <title>Whole genome shotgun sequence of Sporosarcina luteola NBRC 105378.</title>
        <authorList>
            <person name="Hosoyama A."/>
            <person name="Uohara A."/>
            <person name="Ohji S."/>
            <person name="Ichikawa N."/>
        </authorList>
    </citation>
    <scope>NUCLEOTIDE SEQUENCE [LARGE SCALE GENOMIC DNA]</scope>
    <source>
        <strain evidence="2 3">NBRC 105378</strain>
    </source>
</reference>
<name>A0A511ZCJ0_9BACL</name>
<dbReference type="InterPro" id="IPR019734">
    <property type="entry name" value="TPR_rpt"/>
</dbReference>
<dbReference type="Pfam" id="PF01381">
    <property type="entry name" value="HTH_3"/>
    <property type="match status" value="1"/>
</dbReference>
<dbReference type="InterPro" id="IPR011990">
    <property type="entry name" value="TPR-like_helical_dom_sf"/>
</dbReference>
<dbReference type="CDD" id="cd00093">
    <property type="entry name" value="HTH_XRE"/>
    <property type="match status" value="1"/>
</dbReference>
<dbReference type="OrthoDB" id="252257at2"/>
<proteinExistence type="predicted"/>
<dbReference type="SUPFAM" id="SSF48452">
    <property type="entry name" value="TPR-like"/>
    <property type="match status" value="1"/>
</dbReference>
<dbReference type="Pfam" id="PF13181">
    <property type="entry name" value="TPR_8"/>
    <property type="match status" value="1"/>
</dbReference>